<organism evidence="4 5">
    <name type="scientific">Sphagnum troendelagicum</name>
    <dbReference type="NCBI Taxonomy" id="128251"/>
    <lineage>
        <taxon>Eukaryota</taxon>
        <taxon>Viridiplantae</taxon>
        <taxon>Streptophyta</taxon>
        <taxon>Embryophyta</taxon>
        <taxon>Bryophyta</taxon>
        <taxon>Sphagnophytina</taxon>
        <taxon>Sphagnopsida</taxon>
        <taxon>Sphagnales</taxon>
        <taxon>Sphagnaceae</taxon>
        <taxon>Sphagnum</taxon>
    </lineage>
</organism>
<name>A0ABP0TCR3_9BRYO</name>
<reference evidence="4 5" key="1">
    <citation type="submission" date="2024-02" db="EMBL/GenBank/DDBJ databases">
        <authorList>
            <consortium name="ELIXIR-Norway"/>
            <consortium name="Elixir Norway"/>
        </authorList>
    </citation>
    <scope>NUCLEOTIDE SEQUENCE [LARGE SCALE GENOMIC DNA]</scope>
</reference>
<evidence type="ECO:0000256" key="2">
    <source>
        <dbReference type="SAM" id="Coils"/>
    </source>
</evidence>
<evidence type="ECO:0000313" key="5">
    <source>
        <dbReference type="Proteomes" id="UP001497512"/>
    </source>
</evidence>
<dbReference type="PANTHER" id="PTHR19321:SF41">
    <property type="entry name" value="FASCETTO-RELATED"/>
    <property type="match status" value="1"/>
</dbReference>
<accession>A0ABP0TCR3</accession>
<gene>
    <name evidence="4" type="ORF">CSSPTR1EN2_LOCUS1709</name>
</gene>
<feature type="coiled-coil region" evidence="2">
    <location>
        <begin position="462"/>
        <end position="496"/>
    </location>
</feature>
<dbReference type="InterPro" id="IPR007145">
    <property type="entry name" value="MAP65_Ase1_PRC1"/>
</dbReference>
<evidence type="ECO:0000256" key="3">
    <source>
        <dbReference type="SAM" id="MobiDB-lite"/>
    </source>
</evidence>
<sequence length="563" mass="64106">MQVDESWDTKSMGQQQHVENTCGSLLRELQQIWDEVGENDSERDKMLLQLEQECLEVYRRKVERASHARAQLHQDLANSEAELAALFSTLGDPAVSRQTKRTGALREQLATIRPQLEALRQRKEDRAKQFLEAKTHIASICREIATPPAADFYLGDQDLSLKRLEDYNVQLQALQKERGDRLHRVFEYMNVAHQLCAILGMDFVQIIAGVHPSLVDSDGGHPKSISNDTIARLAKTIHSLREEKMLRLQKLQDLGTSLIELWNLMDTPSEEQELFQHITCNIAATEEDVTAPSSLTLDIIDQVEVEVARLDSLKASKMKEIVLKRRMELEEICRFAHIEPDANTMEGELIALIDSGEEDPSDLLSKLEEQITQVKQEASRRKEILDKMEKWMCACEEEGWLEDYNKDENRFSSKGAHLNLKRAERARAAINKLPALVESLTLRTRAWEEENGIPFLFDGVRLLAMLDEYNFLRQEKDEEKRRLRDHKKIQEQMMNEKQTLFALKPSPLKVPLSSKKVNGVSHTIVGGNGPQPNRRLSPGSAISQPGTPKPSGTNGLNVSQQRK</sequence>
<feature type="region of interest" description="Disordered" evidence="3">
    <location>
        <begin position="512"/>
        <end position="563"/>
    </location>
</feature>
<comment type="similarity">
    <text evidence="1">Belongs to the MAP65/ASE1 family.</text>
</comment>
<keyword evidence="5" id="KW-1185">Reference proteome</keyword>
<keyword evidence="2" id="KW-0175">Coiled coil</keyword>
<protein>
    <submittedName>
        <fullName evidence="4">Uncharacterized protein</fullName>
    </submittedName>
</protein>
<evidence type="ECO:0000256" key="1">
    <source>
        <dbReference type="ARBA" id="ARBA00006187"/>
    </source>
</evidence>
<dbReference type="Proteomes" id="UP001497512">
    <property type="component" value="Chromosome 1"/>
</dbReference>
<proteinExistence type="inferred from homology"/>
<dbReference type="EMBL" id="OZ019893">
    <property type="protein sequence ID" value="CAK9192075.1"/>
    <property type="molecule type" value="Genomic_DNA"/>
</dbReference>
<dbReference type="Pfam" id="PF03999">
    <property type="entry name" value="MAP65_ASE1"/>
    <property type="match status" value="1"/>
</dbReference>
<dbReference type="PANTHER" id="PTHR19321">
    <property type="entry name" value="PROTEIN REGULATOR OF CYTOKINESIS 1 PRC1-RELATED"/>
    <property type="match status" value="1"/>
</dbReference>
<feature type="coiled-coil region" evidence="2">
    <location>
        <begin position="55"/>
        <end position="82"/>
    </location>
</feature>
<dbReference type="Gene3D" id="1.20.58.1520">
    <property type="match status" value="1"/>
</dbReference>
<feature type="compositionally biased region" description="Polar residues" evidence="3">
    <location>
        <begin position="540"/>
        <end position="563"/>
    </location>
</feature>
<evidence type="ECO:0000313" key="4">
    <source>
        <dbReference type="EMBL" id="CAK9192075.1"/>
    </source>
</evidence>